<dbReference type="InterPro" id="IPR007138">
    <property type="entry name" value="ABM_dom"/>
</dbReference>
<evidence type="ECO:0000259" key="1">
    <source>
        <dbReference type="Pfam" id="PF03992"/>
    </source>
</evidence>
<dbReference type="EMBL" id="MN079083">
    <property type="protein sequence ID" value="QEA04416.1"/>
    <property type="molecule type" value="Genomic_DNA"/>
</dbReference>
<gene>
    <name evidence="2" type="ORF">KBTEX_00724</name>
</gene>
<dbReference type="Pfam" id="PF03992">
    <property type="entry name" value="ABM"/>
    <property type="match status" value="1"/>
</dbReference>
<dbReference type="InterPro" id="IPR011008">
    <property type="entry name" value="Dimeric_a/b-barrel"/>
</dbReference>
<proteinExistence type="predicted"/>
<dbReference type="AlphaFoldDB" id="A0A5B8R6U7"/>
<sequence>MSVTRINRFTSEEGMAADLHEGLRAIVPLVEASGGCLSSRLMRNTDFAREFGIQEERASVEAHRASLERVPPETVAIVMPPLAGGHVPNR</sequence>
<feature type="domain" description="ABM" evidence="1">
    <location>
        <begin position="3"/>
        <end position="67"/>
    </location>
</feature>
<organism evidence="2">
    <name type="scientific">uncultured organism</name>
    <dbReference type="NCBI Taxonomy" id="155900"/>
    <lineage>
        <taxon>unclassified sequences</taxon>
        <taxon>environmental samples</taxon>
    </lineage>
</organism>
<name>A0A5B8R6U7_9ZZZZ</name>
<evidence type="ECO:0000313" key="2">
    <source>
        <dbReference type="EMBL" id="QEA04416.1"/>
    </source>
</evidence>
<protein>
    <recommendedName>
        <fullName evidence="1">ABM domain-containing protein</fullName>
    </recommendedName>
</protein>
<accession>A0A5B8R6U7</accession>
<dbReference type="Gene3D" id="3.30.70.100">
    <property type="match status" value="1"/>
</dbReference>
<dbReference type="SUPFAM" id="SSF54909">
    <property type="entry name" value="Dimeric alpha+beta barrel"/>
    <property type="match status" value="1"/>
</dbReference>
<reference evidence="2" key="1">
    <citation type="submission" date="2019-06" db="EMBL/GenBank/DDBJ databases">
        <authorList>
            <person name="Murdoch R.W."/>
            <person name="Fathepure B."/>
        </authorList>
    </citation>
    <scope>NUCLEOTIDE SEQUENCE</scope>
</reference>